<evidence type="ECO:0000259" key="8">
    <source>
        <dbReference type="Pfam" id="PF07715"/>
    </source>
</evidence>
<dbReference type="SUPFAM" id="SSF56935">
    <property type="entry name" value="Porins"/>
    <property type="match status" value="1"/>
</dbReference>
<feature type="chain" id="PRO_5042283232" evidence="7">
    <location>
        <begin position="27"/>
        <end position="1054"/>
    </location>
</feature>
<evidence type="ECO:0000259" key="9">
    <source>
        <dbReference type="Pfam" id="PF25183"/>
    </source>
</evidence>
<evidence type="ECO:0000256" key="3">
    <source>
        <dbReference type="ARBA" id="ARBA00022452"/>
    </source>
</evidence>
<dbReference type="GO" id="GO:0009279">
    <property type="term" value="C:cell outer membrane"/>
    <property type="evidence" value="ECO:0007669"/>
    <property type="project" value="UniProtKB-SubCell"/>
</dbReference>
<feature type="domain" description="TonB-dependent receptor plug" evidence="8">
    <location>
        <begin position="137"/>
        <end position="231"/>
    </location>
</feature>
<dbReference type="Proteomes" id="UP000258102">
    <property type="component" value="Chromosome 2"/>
</dbReference>
<dbReference type="InterPro" id="IPR012910">
    <property type="entry name" value="Plug_dom"/>
</dbReference>
<sequence length="1054" mass="116063">MKIQLRKNALTLAIAASLGMSGMAVAADTSSSIKGQIVGPQGNPAADTKIIIVHEPTGTRRVVTTNDTGTYNASGLRVGGPYTITIDSNKFRDAELRNIYLSLGEAQKIDQQLSELQMESIVVTGTPVLFNSSANDTYYGADAIKSTPSINRDIKDVVRNNPLVVIQPGNDSAMTIAGSNPRTNSITVDGIPLNDDFGLNSGGYPTQRNPFPLDALDQVTVQVAPTNAKSSGFTGGNVDAVFKSGTNEITGSVFYEKMTDSWAGTPKNEGKEVPLEFEEENYGFSIGAPLIENKLFFFGAYEKYESPQSIEWGPAGSGIGANETNITQSDLAAVRKIASEVYGVDNIGSADAQPQLEDEKYIIKLDWNINDYHRANFVYMFNEGNRTNNMTQKASELHLSTYWYNKSEKLNNFSSTLYSDWTDDFSTQISITSKSVETGQISLDSALGLGDITIDNIDVDGDGTKGTINFGSDASRHSNSLENDLTTFKFDGTYLLDEHTLEFGIKYDILDVENLYLDGSKGVITFNSLEDFATRQLSTYSYSNGIGNNPDAVAAAFKRKDLALYVNDRWDFSDELAFSFGLRYERLGSDDKPAFNQDVFDRTGFDNTYNLDGADIWLPRAGFTYYMNEDVTIRGSVGRYAGGNPNVWISNSYSNDGFSRQNFSARGVTAPASILNTIPQEAIDGINNANRGSVSNFIDPNFDIPSQWTYMLNADVTLDIPGLGDGFAWTTTAIFTDKENTAEWVNAALLQEGDVVGSTADGALPFYDTRELEIMLTNADKNGRSIILSTGLSKTWDNGFKFDMSYTHQDITEGNPGGSSTARSNYRYGHFLDHQETQIGTSTYETEHRFVFNLGYSTEFIENYKTNFNLFFERRSGSAYSHLTKWQNLTGGKYFDQDLIQPSGFGSTFGGNYLAYVPTANDPNVLRYEGVTEAEVLAHFEDLGLSGYAGGFVDRSAGKSPWTTSMDLYISQELPGFTKDHKGEVYFVINNLINLIDSSAGKVYRQDFGTNNVIEMDIDPATGKYIIGETTFDKSKFEAEDSTYRIKIGVRYNF</sequence>
<dbReference type="InterPro" id="IPR057601">
    <property type="entry name" value="Oar-like_b-barrel"/>
</dbReference>
<keyword evidence="7" id="KW-0732">Signal</keyword>
<dbReference type="EMBL" id="CP031762">
    <property type="protein sequence ID" value="AXR04483.1"/>
    <property type="molecule type" value="Genomic_DNA"/>
</dbReference>
<keyword evidence="10" id="KW-0675">Receptor</keyword>
<comment type="subcellular location">
    <subcellularLocation>
        <location evidence="1">Cell outer membrane</location>
        <topology evidence="1">Multi-pass membrane protein</topology>
    </subcellularLocation>
</comment>
<dbReference type="InterPro" id="IPR039426">
    <property type="entry name" value="TonB-dep_rcpt-like"/>
</dbReference>
<name>A0AAD0RMA0_PSEO7</name>
<dbReference type="PANTHER" id="PTHR30069">
    <property type="entry name" value="TONB-DEPENDENT OUTER MEMBRANE RECEPTOR"/>
    <property type="match status" value="1"/>
</dbReference>
<evidence type="ECO:0000256" key="6">
    <source>
        <dbReference type="ARBA" id="ARBA00023237"/>
    </source>
</evidence>
<dbReference type="SUPFAM" id="SSF49464">
    <property type="entry name" value="Carboxypeptidase regulatory domain-like"/>
    <property type="match status" value="1"/>
</dbReference>
<reference evidence="10 11" key="1">
    <citation type="submission" date="2018-08" db="EMBL/GenBank/DDBJ databases">
        <title>Whole Genome Sequences of Two Pseudoalteromonas piscicida Strains, DE1-A and DE2-A, which Exhibit Strong Antibacterial Activity against Vibrio vulnificus.</title>
        <authorList>
            <person name="Richards G.P."/>
            <person name="Needleman D.S."/>
            <person name="Watson M.A."/>
            <person name="Polson S.W."/>
        </authorList>
    </citation>
    <scope>NUCLEOTIDE SEQUENCE [LARGE SCALE GENOMIC DNA]</scope>
    <source>
        <strain evidence="10 11">DE2-A</strain>
    </source>
</reference>
<accession>A0AAD0RMA0</accession>
<dbReference type="InterPro" id="IPR037066">
    <property type="entry name" value="Plug_dom_sf"/>
</dbReference>
<dbReference type="GO" id="GO:0044718">
    <property type="term" value="P:siderophore transmembrane transport"/>
    <property type="evidence" value="ECO:0007669"/>
    <property type="project" value="TreeGrafter"/>
</dbReference>
<feature type="domain" description="TonB-dependent transporter Oar-like beta-barrel" evidence="9">
    <location>
        <begin position="241"/>
        <end position="308"/>
    </location>
</feature>
<evidence type="ECO:0000256" key="4">
    <source>
        <dbReference type="ARBA" id="ARBA00022692"/>
    </source>
</evidence>
<dbReference type="InterPro" id="IPR008969">
    <property type="entry name" value="CarboxyPept-like_regulatory"/>
</dbReference>
<keyword evidence="4" id="KW-0812">Transmembrane</keyword>
<dbReference type="AlphaFoldDB" id="A0AAD0RMA0"/>
<evidence type="ECO:0000256" key="7">
    <source>
        <dbReference type="SAM" id="SignalP"/>
    </source>
</evidence>
<feature type="signal peptide" evidence="7">
    <location>
        <begin position="1"/>
        <end position="26"/>
    </location>
</feature>
<protein>
    <submittedName>
        <fullName evidence="10">TonB-dependent receptor</fullName>
    </submittedName>
</protein>
<dbReference type="RefSeq" id="WP_088532504.1">
    <property type="nucleotide sequence ID" value="NZ_CP021647.1"/>
</dbReference>
<keyword evidence="5" id="KW-0472">Membrane</keyword>
<evidence type="ECO:0000313" key="11">
    <source>
        <dbReference type="Proteomes" id="UP000258102"/>
    </source>
</evidence>
<dbReference type="Pfam" id="PF13620">
    <property type="entry name" value="CarboxypepD_reg"/>
    <property type="match status" value="1"/>
</dbReference>
<gene>
    <name evidence="10" type="ORF">D0511_21505</name>
</gene>
<keyword evidence="2" id="KW-0813">Transport</keyword>
<dbReference type="Pfam" id="PF25183">
    <property type="entry name" value="OMP_b-brl_4"/>
    <property type="match status" value="2"/>
</dbReference>
<evidence type="ECO:0000256" key="5">
    <source>
        <dbReference type="ARBA" id="ARBA00023136"/>
    </source>
</evidence>
<dbReference type="Gene3D" id="2.60.40.1120">
    <property type="entry name" value="Carboxypeptidase-like, regulatory domain"/>
    <property type="match status" value="1"/>
</dbReference>
<dbReference type="PANTHER" id="PTHR30069:SF46">
    <property type="entry name" value="OAR PROTEIN"/>
    <property type="match status" value="1"/>
</dbReference>
<feature type="domain" description="TonB-dependent transporter Oar-like beta-barrel" evidence="9">
    <location>
        <begin position="348"/>
        <end position="864"/>
    </location>
</feature>
<dbReference type="KEGG" id="ppis:B1L02_19805"/>
<evidence type="ECO:0000256" key="1">
    <source>
        <dbReference type="ARBA" id="ARBA00004571"/>
    </source>
</evidence>
<dbReference type="Gene3D" id="2.170.130.10">
    <property type="entry name" value="TonB-dependent receptor, plug domain"/>
    <property type="match status" value="1"/>
</dbReference>
<evidence type="ECO:0000313" key="10">
    <source>
        <dbReference type="EMBL" id="AXR04483.1"/>
    </source>
</evidence>
<dbReference type="Gene3D" id="2.40.170.20">
    <property type="entry name" value="TonB-dependent receptor, beta-barrel domain"/>
    <property type="match status" value="1"/>
</dbReference>
<keyword evidence="6" id="KW-0998">Cell outer membrane</keyword>
<dbReference type="InterPro" id="IPR036942">
    <property type="entry name" value="Beta-barrel_TonB_sf"/>
</dbReference>
<dbReference type="Pfam" id="PF07715">
    <property type="entry name" value="Plug"/>
    <property type="match status" value="1"/>
</dbReference>
<proteinExistence type="predicted"/>
<organism evidence="10 11">
    <name type="scientific">Pseudoalteromonas piscicida</name>
    <dbReference type="NCBI Taxonomy" id="43662"/>
    <lineage>
        <taxon>Bacteria</taxon>
        <taxon>Pseudomonadati</taxon>
        <taxon>Pseudomonadota</taxon>
        <taxon>Gammaproteobacteria</taxon>
        <taxon>Alteromonadales</taxon>
        <taxon>Pseudoalteromonadaceae</taxon>
        <taxon>Pseudoalteromonas</taxon>
    </lineage>
</organism>
<evidence type="ECO:0000256" key="2">
    <source>
        <dbReference type="ARBA" id="ARBA00022448"/>
    </source>
</evidence>
<dbReference type="GO" id="GO:0015344">
    <property type="term" value="F:siderophore uptake transmembrane transporter activity"/>
    <property type="evidence" value="ECO:0007669"/>
    <property type="project" value="TreeGrafter"/>
</dbReference>
<keyword evidence="3" id="KW-1134">Transmembrane beta strand</keyword>